<feature type="signal peptide" evidence="2">
    <location>
        <begin position="1"/>
        <end position="21"/>
    </location>
</feature>
<evidence type="ECO:0000256" key="2">
    <source>
        <dbReference type="SAM" id="SignalP"/>
    </source>
</evidence>
<sequence length="332" mass="35563">MKLPILVSALIFLALIDSATAWFGFGKCNCESGWSGGCCNNWSESDWSKKVDDWKRGDSCEAQPENACKRVSNSPDTVTFDVVWTHEPDNSKTTESQCTNAGCLWTECFPSNNAASFGTETAATMCSQCDGPWKGRCDWHSYEPGFLAFAGPGKHCGFNYPDCPASAGKNCWCDDAAKQDLADSWCDNGKNMERFCPNAYDGGGERSQECTWTGWTIQPQTGDIGADCASWGATKSGDPMSKAVKADPEIKEFKKSEPGVGVQGGTISGAAAVFLSVGAFFGKKRLKKKPEGSGGYGEAGLQLNGGTPLFKLVGWGGGWGEEGEVKSCRRLL</sequence>
<proteinExistence type="predicted"/>
<accession>A0A9W7EWC8</accession>
<dbReference type="EMBL" id="BLQM01000508">
    <property type="protein sequence ID" value="GMH92942.1"/>
    <property type="molecule type" value="Genomic_DNA"/>
</dbReference>
<keyword evidence="1" id="KW-0472">Membrane</keyword>
<feature type="transmembrane region" description="Helical" evidence="1">
    <location>
        <begin position="260"/>
        <end position="281"/>
    </location>
</feature>
<keyword evidence="1" id="KW-0812">Transmembrane</keyword>
<keyword evidence="2" id="KW-0732">Signal</keyword>
<keyword evidence="1" id="KW-1133">Transmembrane helix</keyword>
<organism evidence="3 4">
    <name type="scientific">Triparma laevis f. inornata</name>
    <dbReference type="NCBI Taxonomy" id="1714386"/>
    <lineage>
        <taxon>Eukaryota</taxon>
        <taxon>Sar</taxon>
        <taxon>Stramenopiles</taxon>
        <taxon>Ochrophyta</taxon>
        <taxon>Bolidophyceae</taxon>
        <taxon>Parmales</taxon>
        <taxon>Triparmaceae</taxon>
        <taxon>Triparma</taxon>
    </lineage>
</organism>
<name>A0A9W7EWC8_9STRA</name>
<dbReference type="AlphaFoldDB" id="A0A9W7EWC8"/>
<comment type="caution">
    <text evidence="3">The sequence shown here is derived from an EMBL/GenBank/DDBJ whole genome shotgun (WGS) entry which is preliminary data.</text>
</comment>
<protein>
    <submittedName>
        <fullName evidence="3">Uncharacterized protein</fullName>
    </submittedName>
</protein>
<feature type="chain" id="PRO_5040954331" evidence="2">
    <location>
        <begin position="22"/>
        <end position="332"/>
    </location>
</feature>
<reference evidence="4" key="1">
    <citation type="journal article" date="2023" name="Commun. Biol.">
        <title>Genome analysis of Parmales, the sister group of diatoms, reveals the evolutionary specialization of diatoms from phago-mixotrophs to photoautotrophs.</title>
        <authorList>
            <person name="Ban H."/>
            <person name="Sato S."/>
            <person name="Yoshikawa S."/>
            <person name="Yamada K."/>
            <person name="Nakamura Y."/>
            <person name="Ichinomiya M."/>
            <person name="Sato N."/>
            <person name="Blanc-Mathieu R."/>
            <person name="Endo H."/>
            <person name="Kuwata A."/>
            <person name="Ogata H."/>
        </authorList>
    </citation>
    <scope>NUCLEOTIDE SEQUENCE [LARGE SCALE GENOMIC DNA]</scope>
</reference>
<dbReference type="Proteomes" id="UP001162640">
    <property type="component" value="Unassembled WGS sequence"/>
</dbReference>
<evidence type="ECO:0000256" key="1">
    <source>
        <dbReference type="SAM" id="Phobius"/>
    </source>
</evidence>
<evidence type="ECO:0000313" key="4">
    <source>
        <dbReference type="Proteomes" id="UP001162640"/>
    </source>
</evidence>
<evidence type="ECO:0000313" key="3">
    <source>
        <dbReference type="EMBL" id="GMH92942.1"/>
    </source>
</evidence>
<gene>
    <name evidence="3" type="ORF">TL16_g12497</name>
</gene>